<dbReference type="InterPro" id="IPR025392">
    <property type="entry name" value="DUF4124"/>
</dbReference>
<reference evidence="3 4" key="1">
    <citation type="submission" date="2020-08" db="EMBL/GenBank/DDBJ databases">
        <title>Genome sequence of Diaphorobacter ruginosibacter DSM 27467T.</title>
        <authorList>
            <person name="Hyun D.-W."/>
            <person name="Bae J.-W."/>
        </authorList>
    </citation>
    <scope>NUCLEOTIDE SEQUENCE [LARGE SCALE GENOMIC DNA]</scope>
    <source>
        <strain evidence="3 4">DSM 27467</strain>
    </source>
</reference>
<gene>
    <name evidence="3" type="ORF">H9K76_06300</name>
</gene>
<dbReference type="RefSeq" id="WP_187598842.1">
    <property type="nucleotide sequence ID" value="NZ_CP060714.1"/>
</dbReference>
<organism evidence="3 4">
    <name type="scientific">Diaphorobacter ruginosibacter</name>
    <dbReference type="NCBI Taxonomy" id="1715720"/>
    <lineage>
        <taxon>Bacteria</taxon>
        <taxon>Pseudomonadati</taxon>
        <taxon>Pseudomonadota</taxon>
        <taxon>Betaproteobacteria</taxon>
        <taxon>Burkholderiales</taxon>
        <taxon>Comamonadaceae</taxon>
        <taxon>Diaphorobacter</taxon>
    </lineage>
</organism>
<feature type="compositionally biased region" description="Basic and acidic residues" evidence="1">
    <location>
        <begin position="66"/>
        <end position="119"/>
    </location>
</feature>
<evidence type="ECO:0000256" key="1">
    <source>
        <dbReference type="SAM" id="MobiDB-lite"/>
    </source>
</evidence>
<dbReference type="AlphaFoldDB" id="A0A7G9RS73"/>
<dbReference type="Proteomes" id="UP000515811">
    <property type="component" value="Chromosome"/>
</dbReference>
<evidence type="ECO:0000313" key="3">
    <source>
        <dbReference type="EMBL" id="QNN58448.1"/>
    </source>
</evidence>
<accession>A0A7G9RS73</accession>
<dbReference type="EMBL" id="CP060714">
    <property type="protein sequence ID" value="QNN58448.1"/>
    <property type="molecule type" value="Genomic_DNA"/>
</dbReference>
<protein>
    <submittedName>
        <fullName evidence="3">DUF4124 domain-containing protein</fullName>
    </submittedName>
</protein>
<name>A0A7G9RS73_9BURK</name>
<dbReference type="Pfam" id="PF13511">
    <property type="entry name" value="DUF4124"/>
    <property type="match status" value="1"/>
</dbReference>
<evidence type="ECO:0000259" key="2">
    <source>
        <dbReference type="Pfam" id="PF13511"/>
    </source>
</evidence>
<dbReference type="KEGG" id="drg:H9K76_06300"/>
<proteinExistence type="predicted"/>
<feature type="domain" description="DUF4124" evidence="2">
    <location>
        <begin position="36"/>
        <end position="86"/>
    </location>
</feature>
<keyword evidence="4" id="KW-1185">Reference proteome</keyword>
<evidence type="ECO:0000313" key="4">
    <source>
        <dbReference type="Proteomes" id="UP000515811"/>
    </source>
</evidence>
<sequence>MSISRIDRLVRPFEPSRSLRRALLCGMLTASGVAGVSVTHAQVMRCTDPATGKVSYTDGKCASGSRMDEIEARRSPEDIQAEREQAAQAQERRRERLELDARQRQQDETRQRQEQERQARAQPPQQNGGPANSPECAQARRNLQSVQDSTGQGMYDEAARLEDAQRKAEQACLTPDQWVQAQRDRERNVNYNNGYAPYVVRPPHPIHPPVRPQPQPKPPVFTNCNVFRCTDAAGNVYPRRTP</sequence>
<feature type="region of interest" description="Disordered" evidence="1">
    <location>
        <begin position="50"/>
        <end position="136"/>
    </location>
</feature>